<keyword evidence="1" id="KW-0472">Membrane</keyword>
<feature type="transmembrane region" description="Helical" evidence="1">
    <location>
        <begin position="142"/>
        <end position="161"/>
    </location>
</feature>
<feature type="transmembrane region" description="Helical" evidence="1">
    <location>
        <begin position="102"/>
        <end position="122"/>
    </location>
</feature>
<feature type="transmembrane region" description="Helical" evidence="1">
    <location>
        <begin position="34"/>
        <end position="55"/>
    </location>
</feature>
<dbReference type="KEGG" id="adin:H7849_06635"/>
<dbReference type="RefSeq" id="WP_186745149.1">
    <property type="nucleotide sequence ID" value="NZ_CP060394.1"/>
</dbReference>
<sequence length="258" mass="29175">MKFPLAALVLWAAGFVEHAGVLLVLIVRKRWRTFPIFTALMGFNALRTIVLVLLWRQGNTHHYWIAYYWASIIDLALQLGIIFELARVVLKPTGTWIRDAGYTFLLCGLAGAAVAAGIAYFIHPISDNTFDVWVERGQLFSAMLTLELFASMLFASTRLGLLGTSHVMRLGQGWAVWAIADLVSEGIYSHFGPDWHYLGLIDSIRILAYQAVTIYWIVTLWRPEPIRRTLSAEMQAYLDGLHVQLQSDLKQVSSIEKH</sequence>
<accession>A0A7G8BM40</accession>
<dbReference type="AlphaFoldDB" id="A0A7G8BM40"/>
<organism evidence="2 3">
    <name type="scientific">Alloacidobacterium dinghuense</name>
    <dbReference type="NCBI Taxonomy" id="2763107"/>
    <lineage>
        <taxon>Bacteria</taxon>
        <taxon>Pseudomonadati</taxon>
        <taxon>Acidobacteriota</taxon>
        <taxon>Terriglobia</taxon>
        <taxon>Terriglobales</taxon>
        <taxon>Acidobacteriaceae</taxon>
        <taxon>Alloacidobacterium</taxon>
    </lineage>
</organism>
<feature type="transmembrane region" description="Helical" evidence="1">
    <location>
        <begin position="6"/>
        <end position="27"/>
    </location>
</feature>
<protein>
    <submittedName>
        <fullName evidence="2">Uncharacterized protein</fullName>
    </submittedName>
</protein>
<dbReference type="EMBL" id="CP060394">
    <property type="protein sequence ID" value="QNI33610.1"/>
    <property type="molecule type" value="Genomic_DNA"/>
</dbReference>
<dbReference type="Proteomes" id="UP000515312">
    <property type="component" value="Chromosome"/>
</dbReference>
<proteinExistence type="predicted"/>
<feature type="transmembrane region" description="Helical" evidence="1">
    <location>
        <begin position="67"/>
        <end position="90"/>
    </location>
</feature>
<evidence type="ECO:0000313" key="3">
    <source>
        <dbReference type="Proteomes" id="UP000515312"/>
    </source>
</evidence>
<reference evidence="2 3" key="1">
    <citation type="submission" date="2020-08" db="EMBL/GenBank/DDBJ databases">
        <title>Edaphobacter telluris sp. nov. and Acidobacterium dinghuensis sp. nov., two acidobacteria isolated from forest soil.</title>
        <authorList>
            <person name="Fu J."/>
            <person name="Qiu L."/>
        </authorList>
    </citation>
    <scope>NUCLEOTIDE SEQUENCE [LARGE SCALE GENOMIC DNA]</scope>
    <source>
        <strain evidence="2">4Y35</strain>
    </source>
</reference>
<evidence type="ECO:0000313" key="2">
    <source>
        <dbReference type="EMBL" id="QNI33610.1"/>
    </source>
</evidence>
<gene>
    <name evidence="2" type="ORF">H7849_06635</name>
</gene>
<name>A0A7G8BM40_9BACT</name>
<keyword evidence="3" id="KW-1185">Reference proteome</keyword>
<keyword evidence="1" id="KW-0812">Transmembrane</keyword>
<keyword evidence="1" id="KW-1133">Transmembrane helix</keyword>
<evidence type="ECO:0000256" key="1">
    <source>
        <dbReference type="SAM" id="Phobius"/>
    </source>
</evidence>